<dbReference type="GO" id="GO:0003676">
    <property type="term" value="F:nucleic acid binding"/>
    <property type="evidence" value="ECO:0007669"/>
    <property type="project" value="InterPro"/>
</dbReference>
<evidence type="ECO:0000259" key="2">
    <source>
        <dbReference type="PROSITE" id="PS50879"/>
    </source>
</evidence>
<reference evidence="3" key="1">
    <citation type="submission" date="2016-05" db="EMBL/GenBank/DDBJ databases">
        <authorList>
            <person name="Lavstsen T."/>
            <person name="Jespersen J.S."/>
        </authorList>
    </citation>
    <scope>NUCLEOTIDE SEQUENCE</scope>
    <source>
        <tissue evidence="3">Brain</tissue>
    </source>
</reference>
<reference evidence="3" key="2">
    <citation type="submission" date="2016-06" db="EMBL/GenBank/DDBJ databases">
        <title>The genome of a short-lived fish provides insights into sex chromosome evolution and the genetic control of aging.</title>
        <authorList>
            <person name="Reichwald K."/>
            <person name="Felder M."/>
            <person name="Petzold A."/>
            <person name="Koch P."/>
            <person name="Groth M."/>
            <person name="Platzer M."/>
        </authorList>
    </citation>
    <scope>NUCLEOTIDE SEQUENCE</scope>
    <source>
        <tissue evidence="3">Brain</tissue>
    </source>
</reference>
<feature type="chain" id="PRO_5013221233" description="RNase H type-1 domain-containing protein" evidence="1">
    <location>
        <begin position="16"/>
        <end position="123"/>
    </location>
</feature>
<dbReference type="InterPro" id="IPR012337">
    <property type="entry name" value="RNaseH-like_sf"/>
</dbReference>
<dbReference type="Pfam" id="PF00075">
    <property type="entry name" value="RNase_H"/>
    <property type="match status" value="1"/>
</dbReference>
<evidence type="ECO:0000313" key="3">
    <source>
        <dbReference type="EMBL" id="SBP68839.1"/>
    </source>
</evidence>
<gene>
    <name evidence="3" type="primary">Nfu_g_1_024093</name>
</gene>
<keyword evidence="1" id="KW-0732">Signal</keyword>
<dbReference type="Gene3D" id="3.30.420.10">
    <property type="entry name" value="Ribonuclease H-like superfamily/Ribonuclease H"/>
    <property type="match status" value="1"/>
</dbReference>
<dbReference type="InterPro" id="IPR002156">
    <property type="entry name" value="RNaseH_domain"/>
</dbReference>
<sequence length="123" mass="13384">MRFSVFLFILTRSFGLPSPTKTQNTHSIIYHKGSLIAPLPDGLMWFVDGSSSKTETGATQTGYAIVQSPDHVIEAKSLPPHLSAQAAEIIALNRACELASGQPLTVYTDSQYPFSTVHCFAKQ</sequence>
<proteinExistence type="predicted"/>
<dbReference type="PROSITE" id="PS50879">
    <property type="entry name" value="RNASE_H_1"/>
    <property type="match status" value="1"/>
</dbReference>
<feature type="domain" description="RNase H type-1" evidence="2">
    <location>
        <begin position="39"/>
        <end position="123"/>
    </location>
</feature>
<dbReference type="AlphaFoldDB" id="A0A1A8BNU3"/>
<dbReference type="SUPFAM" id="SSF53098">
    <property type="entry name" value="Ribonuclease H-like"/>
    <property type="match status" value="1"/>
</dbReference>
<name>A0A1A8BNU3_NOTKA</name>
<accession>A0A1A8BNU3</accession>
<dbReference type="InterPro" id="IPR036397">
    <property type="entry name" value="RNaseH_sf"/>
</dbReference>
<feature type="signal peptide" evidence="1">
    <location>
        <begin position="1"/>
        <end position="15"/>
    </location>
</feature>
<organism evidence="3">
    <name type="scientific">Nothobranchius kadleci</name>
    <name type="common">African annual killifish</name>
    <dbReference type="NCBI Taxonomy" id="1051664"/>
    <lineage>
        <taxon>Eukaryota</taxon>
        <taxon>Metazoa</taxon>
        <taxon>Chordata</taxon>
        <taxon>Craniata</taxon>
        <taxon>Vertebrata</taxon>
        <taxon>Euteleostomi</taxon>
        <taxon>Actinopterygii</taxon>
        <taxon>Neopterygii</taxon>
        <taxon>Teleostei</taxon>
        <taxon>Neoteleostei</taxon>
        <taxon>Acanthomorphata</taxon>
        <taxon>Ovalentaria</taxon>
        <taxon>Atherinomorphae</taxon>
        <taxon>Cyprinodontiformes</taxon>
        <taxon>Nothobranchiidae</taxon>
        <taxon>Nothobranchius</taxon>
    </lineage>
</organism>
<dbReference type="GO" id="GO:0004523">
    <property type="term" value="F:RNA-DNA hybrid ribonuclease activity"/>
    <property type="evidence" value="ECO:0007669"/>
    <property type="project" value="InterPro"/>
</dbReference>
<dbReference type="EMBL" id="HADZ01004898">
    <property type="protein sequence ID" value="SBP68839.1"/>
    <property type="molecule type" value="Transcribed_RNA"/>
</dbReference>
<protein>
    <recommendedName>
        <fullName evidence="2">RNase H type-1 domain-containing protein</fullName>
    </recommendedName>
</protein>
<evidence type="ECO:0000256" key="1">
    <source>
        <dbReference type="SAM" id="SignalP"/>
    </source>
</evidence>